<evidence type="ECO:0000256" key="2">
    <source>
        <dbReference type="SAM" id="Phobius"/>
    </source>
</evidence>
<dbReference type="OrthoDB" id="8455715at2"/>
<feature type="region of interest" description="Disordered" evidence="1">
    <location>
        <begin position="82"/>
        <end position="101"/>
    </location>
</feature>
<feature type="compositionally biased region" description="Basic and acidic residues" evidence="1">
    <location>
        <begin position="208"/>
        <end position="251"/>
    </location>
</feature>
<accession>A0A1H7LIN2</accession>
<keyword evidence="4" id="KW-1185">Reference proteome</keyword>
<feature type="region of interest" description="Disordered" evidence="1">
    <location>
        <begin position="150"/>
        <end position="191"/>
    </location>
</feature>
<keyword evidence="2" id="KW-0812">Transmembrane</keyword>
<dbReference type="AlphaFoldDB" id="A0A1H7LIN2"/>
<reference evidence="4" key="1">
    <citation type="submission" date="2016-10" db="EMBL/GenBank/DDBJ databases">
        <authorList>
            <person name="Varghese N."/>
            <person name="Submissions S."/>
        </authorList>
    </citation>
    <scope>NUCLEOTIDE SEQUENCE [LARGE SCALE GENOMIC DNA]</scope>
    <source>
        <strain evidence="4">LMG 26383,CCUG 61248,R- 45681</strain>
    </source>
</reference>
<dbReference type="EMBL" id="FOAN01000002">
    <property type="protein sequence ID" value="SEK98771.1"/>
    <property type="molecule type" value="Genomic_DNA"/>
</dbReference>
<feature type="region of interest" description="Disordered" evidence="1">
    <location>
        <begin position="204"/>
        <end position="440"/>
    </location>
</feature>
<evidence type="ECO:0000256" key="1">
    <source>
        <dbReference type="SAM" id="MobiDB-lite"/>
    </source>
</evidence>
<proteinExistence type="predicted"/>
<feature type="transmembrane region" description="Helical" evidence="2">
    <location>
        <begin position="35"/>
        <end position="57"/>
    </location>
</feature>
<feature type="compositionally biased region" description="Acidic residues" evidence="1">
    <location>
        <begin position="252"/>
        <end position="272"/>
    </location>
</feature>
<feature type="compositionally biased region" description="Low complexity" evidence="1">
    <location>
        <begin position="386"/>
        <end position="403"/>
    </location>
</feature>
<dbReference type="STRING" id="1036779.SAMN04515666_102541"/>
<evidence type="ECO:0000313" key="4">
    <source>
        <dbReference type="Proteomes" id="UP000199664"/>
    </source>
</evidence>
<evidence type="ECO:0000313" key="3">
    <source>
        <dbReference type="EMBL" id="SEK98771.1"/>
    </source>
</evidence>
<sequence>MVRLFVVLGFALLAGGAYAIVDGWPYRVLESGFTEVILGGLSVVAGLILLALAAVLAEVRRLKGLVSGAMAAVALSEPRVSEPRLAERPAPATAPSPAEPVLEKAPAPDAGSIGIATTLAAGAGAAAVVGALTSLGKAEDNPDEKKAIEAADATERAEGDDGARSARAEPLSTVLAEPPQSPAATAGDIDDWLLPPVAPVFDLAPADVRPDERDGNGEADEKAEDPQDKRKPLDTVDIDEASHPTDEKVDDTAEPDAAVDEPEAGLGEDERDDAPKPQTAPAPSSEDQLWWPRIDHSARSESSSSVDDEFNALRDQLAGVVNAPEVAPPRRDRDDSDAAESWIAPRPWPPVTQPRDPGALREVEAEVAEKAPSEEAKVEPAPLVDEPSQAEPEPELAAESALATVDETSVDTAEPSAAEAEPDEAQPDEEPAASNEGVIGAYQVGETQFTMFADGSIHARTPDGDYVFASMDELKTYLASEKSRLEPGVSSA</sequence>
<keyword evidence="2" id="KW-1133">Transmembrane helix</keyword>
<organism evidence="3 4">
    <name type="scientific">Bosea lupini</name>
    <dbReference type="NCBI Taxonomy" id="1036779"/>
    <lineage>
        <taxon>Bacteria</taxon>
        <taxon>Pseudomonadati</taxon>
        <taxon>Pseudomonadota</taxon>
        <taxon>Alphaproteobacteria</taxon>
        <taxon>Hyphomicrobiales</taxon>
        <taxon>Boseaceae</taxon>
        <taxon>Bosea</taxon>
    </lineage>
</organism>
<keyword evidence="2" id="KW-0472">Membrane</keyword>
<gene>
    <name evidence="3" type="ORF">SAMN04515666_102541</name>
</gene>
<feature type="compositionally biased region" description="Acidic residues" evidence="1">
    <location>
        <begin position="420"/>
        <end position="431"/>
    </location>
</feature>
<dbReference type="Proteomes" id="UP000199664">
    <property type="component" value="Unassembled WGS sequence"/>
</dbReference>
<name>A0A1H7LIN2_9HYPH</name>
<dbReference type="RefSeq" id="WP_091831658.1">
    <property type="nucleotide sequence ID" value="NZ_FOAN01000002.1"/>
</dbReference>
<feature type="compositionally biased region" description="Basic and acidic residues" evidence="1">
    <location>
        <begin position="150"/>
        <end position="167"/>
    </location>
</feature>
<protein>
    <submittedName>
        <fullName evidence="3">Uncharacterized protein</fullName>
    </submittedName>
</protein>
<feature type="compositionally biased region" description="Basic and acidic residues" evidence="1">
    <location>
        <begin position="358"/>
        <end position="378"/>
    </location>
</feature>